<dbReference type="CDD" id="cd00207">
    <property type="entry name" value="fer2"/>
    <property type="match status" value="1"/>
</dbReference>
<reference evidence="12" key="1">
    <citation type="journal article" date="2011" name="Biologija">
        <title>Analysis of phthalate degradation operon from Arthrobacter sp. 68b.</title>
        <authorList>
            <person name="Stanislauskiene R."/>
            <person name="Rudenkov M."/>
            <person name="Karvelis L."/>
            <person name="Gasparaviciute R."/>
            <person name="Meskiene R."/>
            <person name="Casaite V."/>
            <person name="Meskys R."/>
        </authorList>
    </citation>
    <scope>NUCLEOTIDE SEQUENCE</scope>
    <source>
        <strain evidence="12">68b</strain>
        <plasmid evidence="12">p2MP</plasmid>
    </source>
</reference>
<dbReference type="AlphaFoldDB" id="A0A0F7G1T7"/>
<organism evidence="12">
    <name type="scientific">Arthrobacter sp. 68b</name>
    <dbReference type="NCBI Taxonomy" id="311808"/>
    <lineage>
        <taxon>Bacteria</taxon>
        <taxon>Bacillati</taxon>
        <taxon>Actinomycetota</taxon>
        <taxon>Actinomycetes</taxon>
        <taxon>Micrococcales</taxon>
        <taxon>Micrococcaceae</taxon>
        <taxon>Arthrobacter</taxon>
    </lineage>
</organism>
<evidence type="ECO:0000259" key="10">
    <source>
        <dbReference type="PROSITE" id="PS51085"/>
    </source>
</evidence>
<dbReference type="InterPro" id="IPR050415">
    <property type="entry name" value="MRET"/>
</dbReference>
<dbReference type="Pfam" id="PF00111">
    <property type="entry name" value="Fer2"/>
    <property type="match status" value="1"/>
</dbReference>
<evidence type="ECO:0000256" key="9">
    <source>
        <dbReference type="ARBA" id="ARBA00023014"/>
    </source>
</evidence>
<keyword evidence="6" id="KW-0479">Metal-binding</keyword>
<keyword evidence="7" id="KW-0560">Oxidoreductase</keyword>
<evidence type="ECO:0000256" key="7">
    <source>
        <dbReference type="ARBA" id="ARBA00023002"/>
    </source>
</evidence>
<dbReference type="InterPro" id="IPR017938">
    <property type="entry name" value="Riboflavin_synthase-like_b-brl"/>
</dbReference>
<dbReference type="SUPFAM" id="SSF54292">
    <property type="entry name" value="2Fe-2S ferredoxin-like"/>
    <property type="match status" value="1"/>
</dbReference>
<keyword evidence="9" id="KW-0411">Iron-sulfur</keyword>
<sequence>MPNDTFDLVVRGLRQESTSVMSLELALPDGSALPEWQPGAHLDIVLPSGLVRQYSLCSDPGDLQKYRLAVLREPEGRGGSEELHSDTRLGTKLAARGPRNHFSMDDGATHYLLVAGGIGITPILAMAKQLMAAGKSTRLIYCGSSRQSMAFIDELQEIMGDCLALYPRDERGRADLLAEIKKAPDGTAVYACGPERLLADLQSITLDTLGADAFHAELFAAATPPASTGDAADTVADAAFEIELRQSGCTLTVPPEKSILDVVLEVNPSFMSSCEEGFCGTCETKVLEGEVEHRDTILSEKERARNDTMFICVSRSKCPKLVLDA</sequence>
<dbReference type="InterPro" id="IPR054582">
    <property type="entry name" value="DmmA-like_N"/>
</dbReference>
<keyword evidence="12" id="KW-0614">Plasmid</keyword>
<dbReference type="EMBL" id="KJ410765">
    <property type="protein sequence ID" value="AKG47401.1"/>
    <property type="molecule type" value="Genomic_DNA"/>
</dbReference>
<evidence type="ECO:0000256" key="4">
    <source>
        <dbReference type="ARBA" id="ARBA00022643"/>
    </source>
</evidence>
<dbReference type="PROSITE" id="PS00197">
    <property type="entry name" value="2FE2S_FER_1"/>
    <property type="match status" value="1"/>
</dbReference>
<name>A0A0F7G1T7_9MICC</name>
<evidence type="ECO:0000256" key="6">
    <source>
        <dbReference type="ARBA" id="ARBA00022723"/>
    </source>
</evidence>
<dbReference type="InterPro" id="IPR039261">
    <property type="entry name" value="FNR_nucleotide-bd"/>
</dbReference>
<evidence type="ECO:0000256" key="3">
    <source>
        <dbReference type="ARBA" id="ARBA00022630"/>
    </source>
</evidence>
<dbReference type="PROSITE" id="PS51085">
    <property type="entry name" value="2FE2S_FER_2"/>
    <property type="match status" value="1"/>
</dbReference>
<dbReference type="CDD" id="cd06185">
    <property type="entry name" value="PDR_like"/>
    <property type="match status" value="1"/>
</dbReference>
<dbReference type="GO" id="GO:0051537">
    <property type="term" value="F:2 iron, 2 sulfur cluster binding"/>
    <property type="evidence" value="ECO:0007669"/>
    <property type="project" value="UniProtKB-KW"/>
</dbReference>
<dbReference type="InterPro" id="IPR001041">
    <property type="entry name" value="2Fe-2S_ferredoxin-type"/>
</dbReference>
<dbReference type="PROSITE" id="PS51384">
    <property type="entry name" value="FAD_FR"/>
    <property type="match status" value="1"/>
</dbReference>
<dbReference type="SUPFAM" id="SSF63380">
    <property type="entry name" value="Riboflavin synthase domain-like"/>
    <property type="match status" value="1"/>
</dbReference>
<keyword evidence="5" id="KW-0001">2Fe-2S</keyword>
<dbReference type="GO" id="GO:0016491">
    <property type="term" value="F:oxidoreductase activity"/>
    <property type="evidence" value="ECO:0007669"/>
    <property type="project" value="UniProtKB-KW"/>
</dbReference>
<dbReference type="InterPro" id="IPR006058">
    <property type="entry name" value="2Fe2S_fd_BS"/>
</dbReference>
<accession>A0A0F7G1T7</accession>
<reference evidence="12" key="2">
    <citation type="submission" date="2014-02" db="EMBL/GenBank/DDBJ databases">
        <title>Plasmid-mediated 2-methylpyridine and pyridine degradation in Arthrobacter sp. 68b.</title>
        <authorList>
            <person name="Stanislauskiene R."/>
            <person name="Rutkiene R."/>
            <person name="Gasparaviciute R."/>
            <person name="Meskiene R."/>
            <person name="Bachamatova I."/>
            <person name="Marcinkeviciene L."/>
            <person name="Meskys R."/>
        </authorList>
    </citation>
    <scope>NUCLEOTIDE SEQUENCE</scope>
    <source>
        <strain evidence="12">68b</strain>
        <plasmid evidence="12">p2MP</plasmid>
    </source>
</reference>
<evidence type="ECO:0000259" key="11">
    <source>
        <dbReference type="PROSITE" id="PS51384"/>
    </source>
</evidence>
<dbReference type="Pfam" id="PF22290">
    <property type="entry name" value="DmmA-like_N"/>
    <property type="match status" value="1"/>
</dbReference>
<dbReference type="PRINTS" id="PR00409">
    <property type="entry name" value="PHDIOXRDTASE"/>
</dbReference>
<keyword evidence="4" id="KW-0288">FMN</keyword>
<dbReference type="SUPFAM" id="SSF52343">
    <property type="entry name" value="Ferredoxin reductase-like, C-terminal NADP-linked domain"/>
    <property type="match status" value="1"/>
</dbReference>
<dbReference type="Gene3D" id="3.40.50.80">
    <property type="entry name" value="Nucleotide-binding domain of ferredoxin-NADP reductase (FNR) module"/>
    <property type="match status" value="1"/>
</dbReference>
<dbReference type="InterPro" id="IPR036010">
    <property type="entry name" value="2Fe-2S_ferredoxin-like_sf"/>
</dbReference>
<feature type="domain" description="FAD-binding FR-type" evidence="11">
    <location>
        <begin position="3"/>
        <end position="105"/>
    </location>
</feature>
<evidence type="ECO:0000313" key="12">
    <source>
        <dbReference type="EMBL" id="AKG47401.1"/>
    </source>
</evidence>
<keyword evidence="3" id="KW-0285">Flavoprotein</keyword>
<dbReference type="InterPro" id="IPR017927">
    <property type="entry name" value="FAD-bd_FR_type"/>
</dbReference>
<evidence type="ECO:0000256" key="5">
    <source>
        <dbReference type="ARBA" id="ARBA00022714"/>
    </source>
</evidence>
<dbReference type="PANTHER" id="PTHR47354">
    <property type="entry name" value="NADH OXIDOREDUCTASE HCR"/>
    <property type="match status" value="1"/>
</dbReference>
<dbReference type="Gene3D" id="3.10.20.30">
    <property type="match status" value="1"/>
</dbReference>
<dbReference type="RefSeq" id="WP_173160841.1">
    <property type="nucleotide sequence ID" value="NZ_KJ410765.1"/>
</dbReference>
<dbReference type="GO" id="GO:0046872">
    <property type="term" value="F:metal ion binding"/>
    <property type="evidence" value="ECO:0007669"/>
    <property type="project" value="UniProtKB-KW"/>
</dbReference>
<dbReference type="Gene3D" id="2.40.30.10">
    <property type="entry name" value="Translation factors"/>
    <property type="match status" value="1"/>
</dbReference>
<comment type="cofactor">
    <cofactor evidence="2">
        <name>FAD</name>
        <dbReference type="ChEBI" id="CHEBI:57692"/>
    </cofactor>
</comment>
<proteinExistence type="predicted"/>
<comment type="cofactor">
    <cofactor evidence="1">
        <name>FMN</name>
        <dbReference type="ChEBI" id="CHEBI:58210"/>
    </cofactor>
</comment>
<geneLocation type="plasmid" evidence="12">
    <name>p2MP</name>
</geneLocation>
<feature type="domain" description="2Fe-2S ferredoxin-type" evidence="10">
    <location>
        <begin position="240"/>
        <end position="325"/>
    </location>
</feature>
<evidence type="ECO:0000256" key="1">
    <source>
        <dbReference type="ARBA" id="ARBA00001917"/>
    </source>
</evidence>
<dbReference type="PANTHER" id="PTHR47354:SF1">
    <property type="entry name" value="CARNITINE MONOOXYGENASE REDUCTASE SUBUNIT"/>
    <property type="match status" value="1"/>
</dbReference>
<keyword evidence="8" id="KW-0408">Iron</keyword>
<protein>
    <submittedName>
        <fullName evidence="12">Putative oxidoreductase</fullName>
    </submittedName>
</protein>
<dbReference type="InterPro" id="IPR012675">
    <property type="entry name" value="Beta-grasp_dom_sf"/>
</dbReference>
<evidence type="ECO:0000256" key="2">
    <source>
        <dbReference type="ARBA" id="ARBA00001974"/>
    </source>
</evidence>
<evidence type="ECO:0000256" key="8">
    <source>
        <dbReference type="ARBA" id="ARBA00023004"/>
    </source>
</evidence>